<reference evidence="1" key="1">
    <citation type="journal article" date="2020" name="Stud. Mycol.">
        <title>101 Dothideomycetes genomes: a test case for predicting lifestyles and emergence of pathogens.</title>
        <authorList>
            <person name="Haridas S."/>
            <person name="Albert R."/>
            <person name="Binder M."/>
            <person name="Bloem J."/>
            <person name="Labutti K."/>
            <person name="Salamov A."/>
            <person name="Andreopoulos B."/>
            <person name="Baker S."/>
            <person name="Barry K."/>
            <person name="Bills G."/>
            <person name="Bluhm B."/>
            <person name="Cannon C."/>
            <person name="Castanera R."/>
            <person name="Culley D."/>
            <person name="Daum C."/>
            <person name="Ezra D."/>
            <person name="Gonzalez J."/>
            <person name="Henrissat B."/>
            <person name="Kuo A."/>
            <person name="Liang C."/>
            <person name="Lipzen A."/>
            <person name="Lutzoni F."/>
            <person name="Magnuson J."/>
            <person name="Mondo S."/>
            <person name="Nolan M."/>
            <person name="Ohm R."/>
            <person name="Pangilinan J."/>
            <person name="Park H.-J."/>
            <person name="Ramirez L."/>
            <person name="Alfaro M."/>
            <person name="Sun H."/>
            <person name="Tritt A."/>
            <person name="Yoshinaga Y."/>
            <person name="Zwiers L.-H."/>
            <person name="Turgeon B."/>
            <person name="Goodwin S."/>
            <person name="Spatafora J."/>
            <person name="Crous P."/>
            <person name="Grigoriev I."/>
        </authorList>
    </citation>
    <scope>NUCLEOTIDE SEQUENCE</scope>
    <source>
        <strain evidence="1">CBS 116005</strain>
    </source>
</reference>
<keyword evidence="2" id="KW-1185">Reference proteome</keyword>
<proteinExistence type="predicted"/>
<sequence>MTGQRICPAAFPILKSRYKGGGVYGSTAEGSCGYRAEHVYALGLASGACVSAKARALTKGRSVCSAVDSRAIFDFHLSGLRKVRS</sequence>
<protein>
    <submittedName>
        <fullName evidence="1">Uncharacterized protein</fullName>
    </submittedName>
</protein>
<name>A0A6G1LE99_9PEZI</name>
<gene>
    <name evidence="1" type="ORF">EJ03DRAFT_51073</name>
</gene>
<dbReference type="EMBL" id="ML995822">
    <property type="protein sequence ID" value="KAF2770950.1"/>
    <property type="molecule type" value="Genomic_DNA"/>
</dbReference>
<evidence type="ECO:0000313" key="1">
    <source>
        <dbReference type="EMBL" id="KAF2770950.1"/>
    </source>
</evidence>
<organism evidence="1 2">
    <name type="scientific">Teratosphaeria nubilosa</name>
    <dbReference type="NCBI Taxonomy" id="161662"/>
    <lineage>
        <taxon>Eukaryota</taxon>
        <taxon>Fungi</taxon>
        <taxon>Dikarya</taxon>
        <taxon>Ascomycota</taxon>
        <taxon>Pezizomycotina</taxon>
        <taxon>Dothideomycetes</taxon>
        <taxon>Dothideomycetidae</taxon>
        <taxon>Mycosphaerellales</taxon>
        <taxon>Teratosphaeriaceae</taxon>
        <taxon>Teratosphaeria</taxon>
    </lineage>
</organism>
<dbReference type="Proteomes" id="UP000799436">
    <property type="component" value="Unassembled WGS sequence"/>
</dbReference>
<dbReference type="AlphaFoldDB" id="A0A6G1LE99"/>
<accession>A0A6G1LE99</accession>
<evidence type="ECO:0000313" key="2">
    <source>
        <dbReference type="Proteomes" id="UP000799436"/>
    </source>
</evidence>